<proteinExistence type="predicted"/>
<dbReference type="AlphaFoldDB" id="A0A834Z2G5"/>
<feature type="region of interest" description="Disordered" evidence="1">
    <location>
        <begin position="292"/>
        <end position="333"/>
    </location>
</feature>
<comment type="caution">
    <text evidence="2">The sequence shown here is derived from an EMBL/GenBank/DDBJ whole genome shotgun (WGS) entry which is preliminary data.</text>
</comment>
<evidence type="ECO:0000313" key="2">
    <source>
        <dbReference type="EMBL" id="KAF8397361.1"/>
    </source>
</evidence>
<feature type="compositionally biased region" description="Low complexity" evidence="1">
    <location>
        <begin position="304"/>
        <end position="313"/>
    </location>
</feature>
<protein>
    <recommendedName>
        <fullName evidence="4">GAG-pre-integrase domain-containing protein</fullName>
    </recommendedName>
</protein>
<name>A0A834Z2G5_TETSI</name>
<dbReference type="EMBL" id="JABCRI010000011">
    <property type="protein sequence ID" value="KAF8397361.1"/>
    <property type="molecule type" value="Genomic_DNA"/>
</dbReference>
<evidence type="ECO:0008006" key="4">
    <source>
        <dbReference type="Google" id="ProtNLM"/>
    </source>
</evidence>
<organism evidence="2 3">
    <name type="scientific">Tetracentron sinense</name>
    <name type="common">Spur-leaf</name>
    <dbReference type="NCBI Taxonomy" id="13715"/>
    <lineage>
        <taxon>Eukaryota</taxon>
        <taxon>Viridiplantae</taxon>
        <taxon>Streptophyta</taxon>
        <taxon>Embryophyta</taxon>
        <taxon>Tracheophyta</taxon>
        <taxon>Spermatophyta</taxon>
        <taxon>Magnoliopsida</taxon>
        <taxon>Trochodendrales</taxon>
        <taxon>Trochodendraceae</taxon>
        <taxon>Tetracentron</taxon>
    </lineage>
</organism>
<sequence>MEVLLWKTRNYQKARSNILNTSPMPSLYKAFATVDGDERRRCLIPPTLSPELSPPVPNQMAFTAPSDSRPAALFSKPGLGEQRPKEISSPYSRHCRGIPTALHVKSGNPTWILDSKANNHMTGELFIFSSPATPVTQSVRIADVSSIKIGSQGVAYLSSDITLLSDLTSKKIFGRGYECNGLYYFGDPSSSKVLSSSLQASILPVFDSSVFSSQTLDFWHARLRHANFHTHSLPGPVEETPLEDNLLLPRPAPILKPPSMSSPSLTSISLPLVITTDLLPYVPRCLRSNVLRRPCSHVPPPDSSPDSGTSPLPLASDITHPQYPPHDRHPPPI</sequence>
<keyword evidence="3" id="KW-1185">Reference proteome</keyword>
<evidence type="ECO:0000313" key="3">
    <source>
        <dbReference type="Proteomes" id="UP000655225"/>
    </source>
</evidence>
<evidence type="ECO:0000256" key="1">
    <source>
        <dbReference type="SAM" id="MobiDB-lite"/>
    </source>
</evidence>
<dbReference type="Proteomes" id="UP000655225">
    <property type="component" value="Unassembled WGS sequence"/>
</dbReference>
<reference evidence="2 3" key="1">
    <citation type="submission" date="2020-04" db="EMBL/GenBank/DDBJ databases">
        <title>Plant Genome Project.</title>
        <authorList>
            <person name="Zhang R.-G."/>
        </authorList>
    </citation>
    <scope>NUCLEOTIDE SEQUENCE [LARGE SCALE GENOMIC DNA]</scope>
    <source>
        <strain evidence="2">YNK0</strain>
        <tissue evidence="2">Leaf</tissue>
    </source>
</reference>
<feature type="region of interest" description="Disordered" evidence="1">
    <location>
        <begin position="45"/>
        <end position="90"/>
    </location>
</feature>
<gene>
    <name evidence="2" type="ORF">HHK36_016274</name>
</gene>
<accession>A0A834Z2G5</accession>